<feature type="domain" description="G-protein coupled receptors family 1 profile" evidence="10">
    <location>
        <begin position="1092"/>
        <end position="1278"/>
    </location>
</feature>
<dbReference type="Gene3D" id="4.10.400.10">
    <property type="entry name" value="Low-density Lipoprotein Receptor"/>
    <property type="match status" value="1"/>
</dbReference>
<dbReference type="GO" id="GO:0005886">
    <property type="term" value="C:plasma membrane"/>
    <property type="evidence" value="ECO:0007669"/>
    <property type="project" value="TreeGrafter"/>
</dbReference>
<keyword evidence="3" id="KW-0677">Repeat</keyword>
<dbReference type="CDD" id="cd00112">
    <property type="entry name" value="LDLa"/>
    <property type="match status" value="1"/>
</dbReference>
<evidence type="ECO:0000313" key="11">
    <source>
        <dbReference type="EMBL" id="CAF3601320.1"/>
    </source>
</evidence>
<dbReference type="PANTHER" id="PTHR24270">
    <property type="entry name" value="LOW-DENSITY LIPOPROTEIN RECEPTOR-RELATED"/>
    <property type="match status" value="1"/>
</dbReference>
<dbReference type="Gene3D" id="1.20.1070.10">
    <property type="entry name" value="Rhodopsin 7-helix transmembrane proteins"/>
    <property type="match status" value="1"/>
</dbReference>
<keyword evidence="5 8" id="KW-0472">Membrane</keyword>
<evidence type="ECO:0000259" key="10">
    <source>
        <dbReference type="PROSITE" id="PS50262"/>
    </source>
</evidence>
<evidence type="ECO:0000256" key="2">
    <source>
        <dbReference type="ARBA" id="ARBA00022692"/>
    </source>
</evidence>
<evidence type="ECO:0000256" key="6">
    <source>
        <dbReference type="ARBA" id="ARBA00023157"/>
    </source>
</evidence>
<sequence length="1306" mass="153155">MLVDTRYSLYYSNNRQESNRVFDCLYAYLKDKLIDTDAPYTINYQLIPYCRRLDENEEQDKLSNELHENIENIITFAELYRQGVTSKQLLDWYVPIDIAEQYEIDGKYSNELFYNCSSSWFGSMCEYTFDINITFSFNYIVETIFDNRRLTTEDKFSSIIGTCYRFLTGCNRGLSALYEEFCYLLETNECSHNEYRCHYGAQCIPLAFMRDGMYSTDCLDGTDEKDFQYAIEGVRNPCVTTPIFRCEERTIRYPWRFSCGDGEFLVLDIPQLSQRCHNLRDLPMSSSIFTSLDHISDLNCRQALYCLLRINEIFSDAETASGTHCESLIDHCSSKWVVLPEYPIIYRFFQFIYLTNRSINEFKTNLLPDFICFNSSRCPALIYCSIDIGIQNGLHCCKTINLINETLDDWYFIDVLFRNLIQRCSTIGTTKTCSSPSLFHYESFSACQLNDSKRFICSSEPNKCLSIVSLENGKTDCLDGEDELTSDERNAFQGLIPFVLICNGIYDFLSVKNLSEIDETHCDWWPCNNPYVRCDNIWHCVNGDDELNCPRKNCSFNEHECYNDYLNKYYCIRSVNLMESYLDCEDSRPFREIYFNNITMKNNTYYFLWNQTKCIISQHICQQQQQSFLPSTEEEDICLMQPFLRFITQIATVFIISDEYRCRKLDGNPSSENSKPFLITSQLSYFPSITSNIISPEQTNNFYNGYISLEERIYGRTDWYCNRGIVIFYKSNKTKKCFCPPSYFGSRCQWQNQRISLTLQFIYHSSTYLISIFQILITIIDQQREISSYHEQITYVPKRDCTTKFNLYLLYPDQPKNSSSNYSIHIDIYNKTDLTYWGSWHLSIPFQFLPVNRIATQLFLSSNEQPTICPLSCGIHGKCIAYINNNSSYFCKCNQGYSSICCEKEHNCSCSSDSLCITSSICICPINKFGSKCYLKHSFCQSCENNGLCIPNDNRFHLTNNFTCLCQEEFYGIRCENTKNQIDIEFNEEIIKKISLIFAHYITAFQNAKHQHTTTLKKIIYGQNTIKLFITQPFHIILIEISKQNYYLAVLRERFIQSENIKTKMLSNQKCFHINELLNKTFQFLSLSSQPLLIQISIDLIIQVCLTFNDYLYGCVSIERVTTVHKRISLCIFILIILTHVHDPIHRHLIDDIDIDEQRIWCVVQYSSSIHIYNSFITLFHFLVPLLINIISTIYIIISMARTRLTIQPRLTFKEHLQLQLKKHKSHLIALCTLVFLALPRLIISFISGCMKSPYHSWLFLSSYLFAFLPSMITFIIFVLPSKMYKKEFNTVLDQTVRRLRTIYRR</sequence>
<reference evidence="11" key="1">
    <citation type="submission" date="2021-02" db="EMBL/GenBank/DDBJ databases">
        <authorList>
            <person name="Nowell W R."/>
        </authorList>
    </citation>
    <scope>NUCLEOTIDE SEQUENCE</scope>
</reference>
<dbReference type="Gene3D" id="2.10.25.10">
    <property type="entry name" value="Laminin"/>
    <property type="match status" value="1"/>
</dbReference>
<evidence type="ECO:0000256" key="7">
    <source>
        <dbReference type="PROSITE-ProRule" id="PRU00076"/>
    </source>
</evidence>
<dbReference type="PROSITE" id="PS50262">
    <property type="entry name" value="G_PROTEIN_RECEP_F1_2"/>
    <property type="match status" value="1"/>
</dbReference>
<dbReference type="InterPro" id="IPR002172">
    <property type="entry name" value="LDrepeatLR_classA_rpt"/>
</dbReference>
<feature type="disulfide bond" evidence="7">
    <location>
        <begin position="966"/>
        <end position="975"/>
    </location>
</feature>
<dbReference type="PROSITE" id="PS01186">
    <property type="entry name" value="EGF_2"/>
    <property type="match status" value="1"/>
</dbReference>
<comment type="caution">
    <text evidence="7">Lacks conserved residue(s) required for the propagation of feature annotation.</text>
</comment>
<gene>
    <name evidence="11" type="ORF">OKA104_LOCUS6632</name>
</gene>
<feature type="transmembrane region" description="Helical" evidence="8">
    <location>
        <begin position="1176"/>
        <end position="1198"/>
    </location>
</feature>
<dbReference type="SUPFAM" id="SSF81321">
    <property type="entry name" value="Family A G protein-coupled receptor-like"/>
    <property type="match status" value="1"/>
</dbReference>
<dbReference type="Proteomes" id="UP000663881">
    <property type="component" value="Unassembled WGS sequence"/>
</dbReference>
<dbReference type="GO" id="GO:0016192">
    <property type="term" value="P:vesicle-mediated transport"/>
    <property type="evidence" value="ECO:0007669"/>
    <property type="project" value="UniProtKB-ARBA"/>
</dbReference>
<dbReference type="InterPro" id="IPR036055">
    <property type="entry name" value="LDL_receptor-like_sf"/>
</dbReference>
<proteinExistence type="predicted"/>
<keyword evidence="7" id="KW-0245">EGF-like domain</keyword>
<dbReference type="SUPFAM" id="SSF57424">
    <property type="entry name" value="LDL receptor-like module"/>
    <property type="match status" value="1"/>
</dbReference>
<comment type="caution">
    <text evidence="11">The sequence shown here is derived from an EMBL/GenBank/DDBJ whole genome shotgun (WGS) entry which is preliminary data.</text>
</comment>
<dbReference type="InterPro" id="IPR000742">
    <property type="entry name" value="EGF"/>
</dbReference>
<feature type="transmembrane region" description="Helical" evidence="8">
    <location>
        <begin position="1259"/>
        <end position="1280"/>
    </location>
</feature>
<keyword evidence="2 8" id="KW-0812">Transmembrane</keyword>
<keyword evidence="6 7" id="KW-1015">Disulfide bond</keyword>
<feature type="domain" description="EGF-like" evidence="9">
    <location>
        <begin position="186"/>
        <end position="228"/>
    </location>
</feature>
<evidence type="ECO:0000256" key="3">
    <source>
        <dbReference type="ARBA" id="ARBA00022737"/>
    </source>
</evidence>
<protein>
    <recommendedName>
        <fullName evidence="13">EGF-like domain-containing protein</fullName>
    </recommendedName>
</protein>
<dbReference type="SMART" id="SM00192">
    <property type="entry name" value="LDLa"/>
    <property type="match status" value="3"/>
</dbReference>
<dbReference type="InterPro" id="IPR017452">
    <property type="entry name" value="GPCR_Rhodpsn_7TM"/>
</dbReference>
<dbReference type="PROSITE" id="PS50026">
    <property type="entry name" value="EGF_3"/>
    <property type="match status" value="2"/>
</dbReference>
<feature type="domain" description="EGF-like" evidence="9">
    <location>
        <begin position="936"/>
        <end position="976"/>
    </location>
</feature>
<evidence type="ECO:0000259" key="9">
    <source>
        <dbReference type="PROSITE" id="PS50026"/>
    </source>
</evidence>
<feature type="transmembrane region" description="Helical" evidence="8">
    <location>
        <begin position="1228"/>
        <end position="1247"/>
    </location>
</feature>
<evidence type="ECO:0000256" key="5">
    <source>
        <dbReference type="ARBA" id="ARBA00023136"/>
    </source>
</evidence>
<evidence type="ECO:0008006" key="13">
    <source>
        <dbReference type="Google" id="ProtNLM"/>
    </source>
</evidence>
<accession>A0A818NB33</accession>
<dbReference type="SUPFAM" id="SSF57196">
    <property type="entry name" value="EGF/Laminin"/>
    <property type="match status" value="1"/>
</dbReference>
<comment type="subcellular location">
    <subcellularLocation>
        <location evidence="1">Membrane</location>
        <topology evidence="1">Single-pass membrane protein</topology>
    </subcellularLocation>
</comment>
<evidence type="ECO:0000256" key="4">
    <source>
        <dbReference type="ARBA" id="ARBA00022989"/>
    </source>
</evidence>
<dbReference type="InterPro" id="IPR050685">
    <property type="entry name" value="LDLR"/>
</dbReference>
<evidence type="ECO:0000313" key="12">
    <source>
        <dbReference type="Proteomes" id="UP000663881"/>
    </source>
</evidence>
<evidence type="ECO:0000256" key="8">
    <source>
        <dbReference type="SAM" id="Phobius"/>
    </source>
</evidence>
<organism evidence="11 12">
    <name type="scientific">Adineta steineri</name>
    <dbReference type="NCBI Taxonomy" id="433720"/>
    <lineage>
        <taxon>Eukaryota</taxon>
        <taxon>Metazoa</taxon>
        <taxon>Spiralia</taxon>
        <taxon>Gnathifera</taxon>
        <taxon>Rotifera</taxon>
        <taxon>Eurotatoria</taxon>
        <taxon>Bdelloidea</taxon>
        <taxon>Adinetida</taxon>
        <taxon>Adinetidae</taxon>
        <taxon>Adineta</taxon>
    </lineage>
</organism>
<dbReference type="PROSITE" id="PS00022">
    <property type="entry name" value="EGF_1"/>
    <property type="match status" value="1"/>
</dbReference>
<dbReference type="SMART" id="SM00181">
    <property type="entry name" value="EGF"/>
    <property type="match status" value="4"/>
</dbReference>
<dbReference type="EMBL" id="CAJOAY010000245">
    <property type="protein sequence ID" value="CAF3601320.1"/>
    <property type="molecule type" value="Genomic_DNA"/>
</dbReference>
<dbReference type="PROSITE" id="PS50068">
    <property type="entry name" value="LDLRA_2"/>
    <property type="match status" value="1"/>
</dbReference>
<keyword evidence="4 8" id="KW-1133">Transmembrane helix</keyword>
<evidence type="ECO:0000256" key="1">
    <source>
        <dbReference type="ARBA" id="ARBA00004167"/>
    </source>
</evidence>
<name>A0A818NB33_9BILA</name>